<evidence type="ECO:0000256" key="2">
    <source>
        <dbReference type="ARBA" id="ARBA00022692"/>
    </source>
</evidence>
<comment type="subcellular location">
    <subcellularLocation>
        <location evidence="1">Membrane</location>
    </subcellularLocation>
</comment>
<feature type="transmembrane region" description="Helical" evidence="5">
    <location>
        <begin position="43"/>
        <end position="63"/>
    </location>
</feature>
<dbReference type="InterPro" id="IPR006694">
    <property type="entry name" value="Fatty_acid_hydroxylase"/>
</dbReference>
<evidence type="ECO:0000256" key="3">
    <source>
        <dbReference type="ARBA" id="ARBA00022989"/>
    </source>
</evidence>
<keyword evidence="4 5" id="KW-0472">Membrane</keyword>
<feature type="domain" description="Fatty acid hydroxylase" evidence="6">
    <location>
        <begin position="96"/>
        <end position="226"/>
    </location>
</feature>
<evidence type="ECO:0000256" key="4">
    <source>
        <dbReference type="ARBA" id="ARBA00023136"/>
    </source>
</evidence>
<evidence type="ECO:0000256" key="1">
    <source>
        <dbReference type="ARBA" id="ARBA00004370"/>
    </source>
</evidence>
<dbReference type="GO" id="GO:0016491">
    <property type="term" value="F:oxidoreductase activity"/>
    <property type="evidence" value="ECO:0007669"/>
    <property type="project" value="InterPro"/>
</dbReference>
<evidence type="ECO:0000259" key="6">
    <source>
        <dbReference type="Pfam" id="PF04116"/>
    </source>
</evidence>
<dbReference type="Proteomes" id="UP000219494">
    <property type="component" value="Unassembled WGS sequence"/>
</dbReference>
<evidence type="ECO:0000313" key="7">
    <source>
        <dbReference type="EMBL" id="SOB86979.1"/>
    </source>
</evidence>
<keyword evidence="8" id="KW-1185">Reference proteome</keyword>
<name>A0A285QZZ7_9SPHN</name>
<accession>A0A285QZZ7</accession>
<dbReference type="EMBL" id="OBMI01000002">
    <property type="protein sequence ID" value="SOB86979.1"/>
    <property type="molecule type" value="Genomic_DNA"/>
</dbReference>
<feature type="transmembrane region" description="Helical" evidence="5">
    <location>
        <begin position="83"/>
        <end position="108"/>
    </location>
</feature>
<reference evidence="7 8" key="1">
    <citation type="submission" date="2017-07" db="EMBL/GenBank/DDBJ databases">
        <authorList>
            <person name="Sun Z.S."/>
            <person name="Albrecht U."/>
            <person name="Echele G."/>
            <person name="Lee C.C."/>
        </authorList>
    </citation>
    <scope>NUCLEOTIDE SEQUENCE [LARGE SCALE GENOMIC DNA]</scope>
    <source>
        <strain evidence="7 8">CGMCC 1.12672</strain>
    </source>
</reference>
<dbReference type="Pfam" id="PF04116">
    <property type="entry name" value="FA_hydroxylase"/>
    <property type="match status" value="1"/>
</dbReference>
<evidence type="ECO:0000256" key="5">
    <source>
        <dbReference type="SAM" id="Phobius"/>
    </source>
</evidence>
<evidence type="ECO:0000313" key="8">
    <source>
        <dbReference type="Proteomes" id="UP000219494"/>
    </source>
</evidence>
<feature type="transmembrane region" description="Helical" evidence="5">
    <location>
        <begin position="12"/>
        <end position="31"/>
    </location>
</feature>
<proteinExistence type="predicted"/>
<sequence length="280" mass="31407">MEQFLSLLDAAAPTLTAWAFSFSFMTALELLLPRSSEPVLGRLPGLMFWGVWLLASAGAYAAFRALWSAWGIPPLLVLPTGAAWAGPLAVVIAPLLSAVVYDFFFYWCHRAQHRWLWKYHAVHHSIRELSAVNAFHHVTEPLQQIVLIAIPASLISSEAGPAMPIMLLLLQLQASFIHSPSRLHLGPLARLVVDNRFHRIHHSVEERHFDHNFGAFTTVWDRLFGTAWMPAKDDWPDTGIAEVDQPRTLRDWVMLPADYEAARRGERYAPKPLVGSPAAL</sequence>
<keyword evidence="2 5" id="KW-0812">Transmembrane</keyword>
<keyword evidence="3 5" id="KW-1133">Transmembrane helix</keyword>
<gene>
    <name evidence="7" type="ORF">SAMN06297144_2098</name>
</gene>
<dbReference type="GO" id="GO:0008610">
    <property type="term" value="P:lipid biosynthetic process"/>
    <property type="evidence" value="ECO:0007669"/>
    <property type="project" value="InterPro"/>
</dbReference>
<dbReference type="OrthoDB" id="9770329at2"/>
<dbReference type="GO" id="GO:0005506">
    <property type="term" value="F:iron ion binding"/>
    <property type="evidence" value="ECO:0007669"/>
    <property type="project" value="InterPro"/>
</dbReference>
<dbReference type="PANTHER" id="PTHR11863">
    <property type="entry name" value="STEROL DESATURASE"/>
    <property type="match status" value="1"/>
</dbReference>
<dbReference type="RefSeq" id="WP_097063929.1">
    <property type="nucleotide sequence ID" value="NZ_OBMI01000002.1"/>
</dbReference>
<organism evidence="7 8">
    <name type="scientific">Sphingomonas guangdongensis</name>
    <dbReference type="NCBI Taxonomy" id="1141890"/>
    <lineage>
        <taxon>Bacteria</taxon>
        <taxon>Pseudomonadati</taxon>
        <taxon>Pseudomonadota</taxon>
        <taxon>Alphaproteobacteria</taxon>
        <taxon>Sphingomonadales</taxon>
        <taxon>Sphingomonadaceae</taxon>
        <taxon>Sphingomonas</taxon>
    </lineage>
</organism>
<protein>
    <submittedName>
        <fullName evidence="7">Sterol desaturase/sphingolipid hydroxylase, fatty acid hydroxylase superfamily</fullName>
    </submittedName>
</protein>
<dbReference type="GO" id="GO:0016020">
    <property type="term" value="C:membrane"/>
    <property type="evidence" value="ECO:0007669"/>
    <property type="project" value="UniProtKB-SubCell"/>
</dbReference>
<dbReference type="InterPro" id="IPR050307">
    <property type="entry name" value="Sterol_Desaturase_Related"/>
</dbReference>
<dbReference type="AlphaFoldDB" id="A0A285QZZ7"/>